<dbReference type="PANTHER" id="PTHR38011">
    <property type="entry name" value="DIHYDROFOLATE REDUCTASE FAMILY PROTEIN (AFU_ORTHOLOGUE AFUA_8G06820)"/>
    <property type="match status" value="1"/>
</dbReference>
<proteinExistence type="predicted"/>
<dbReference type="InterPro" id="IPR050765">
    <property type="entry name" value="Riboflavin_Biosynth_HTPR"/>
</dbReference>
<dbReference type="GeneID" id="80347104"/>
<reference evidence="5 6" key="1">
    <citation type="submission" date="2020-08" db="EMBL/GenBank/DDBJ databases">
        <title>Genome Sequencing of Nocardia wallacei strain FMUON74 and assembly.</title>
        <authorList>
            <person name="Toyokawa M."/>
            <person name="Uesaka K."/>
        </authorList>
    </citation>
    <scope>NUCLEOTIDE SEQUENCE [LARGE SCALE GENOMIC DNA]</scope>
    <source>
        <strain evidence="5 6">FMUON74</strain>
    </source>
</reference>
<evidence type="ECO:0000256" key="1">
    <source>
        <dbReference type="ARBA" id="ARBA00005104"/>
    </source>
</evidence>
<evidence type="ECO:0000256" key="2">
    <source>
        <dbReference type="ARBA" id="ARBA00022857"/>
    </source>
</evidence>
<dbReference type="Proteomes" id="UP000516173">
    <property type="component" value="Chromosome"/>
</dbReference>
<keyword evidence="3" id="KW-0560">Oxidoreductase</keyword>
<accession>A0A7G1KLC0</accession>
<dbReference type="GO" id="GO:0008703">
    <property type="term" value="F:5-amino-6-(5-phosphoribosylamino)uracil reductase activity"/>
    <property type="evidence" value="ECO:0007669"/>
    <property type="project" value="InterPro"/>
</dbReference>
<evidence type="ECO:0000313" key="6">
    <source>
        <dbReference type="Proteomes" id="UP000516173"/>
    </source>
</evidence>
<evidence type="ECO:0000313" key="5">
    <source>
        <dbReference type="EMBL" id="BCK54779.1"/>
    </source>
</evidence>
<dbReference type="GO" id="GO:0009231">
    <property type="term" value="P:riboflavin biosynthetic process"/>
    <property type="evidence" value="ECO:0007669"/>
    <property type="project" value="InterPro"/>
</dbReference>
<evidence type="ECO:0000256" key="3">
    <source>
        <dbReference type="ARBA" id="ARBA00023002"/>
    </source>
</evidence>
<keyword evidence="6" id="KW-1185">Reference proteome</keyword>
<organism evidence="5 6">
    <name type="scientific">Nocardia wallacei</name>
    <dbReference type="NCBI Taxonomy" id="480035"/>
    <lineage>
        <taxon>Bacteria</taxon>
        <taxon>Bacillati</taxon>
        <taxon>Actinomycetota</taxon>
        <taxon>Actinomycetes</taxon>
        <taxon>Mycobacteriales</taxon>
        <taxon>Nocardiaceae</taxon>
        <taxon>Nocardia</taxon>
    </lineage>
</organism>
<name>A0A7G1KLC0_9NOCA</name>
<dbReference type="Pfam" id="PF01872">
    <property type="entry name" value="RibD_C"/>
    <property type="match status" value="1"/>
</dbReference>
<dbReference type="RefSeq" id="WP_187687988.1">
    <property type="nucleotide sequence ID" value="NZ_AP023396.1"/>
</dbReference>
<dbReference type="EMBL" id="AP023396">
    <property type="protein sequence ID" value="BCK54779.1"/>
    <property type="molecule type" value="Genomic_DNA"/>
</dbReference>
<dbReference type="Gene3D" id="3.40.430.10">
    <property type="entry name" value="Dihydrofolate Reductase, subunit A"/>
    <property type="match status" value="1"/>
</dbReference>
<feature type="domain" description="Bacterial bifunctional deaminase-reductase C-terminal" evidence="4">
    <location>
        <begin position="31"/>
        <end position="244"/>
    </location>
</feature>
<gene>
    <name evidence="5" type="ORF">NWFMUON74_25510</name>
</gene>
<comment type="pathway">
    <text evidence="1">Cofactor biosynthesis; riboflavin biosynthesis.</text>
</comment>
<dbReference type="InterPro" id="IPR002734">
    <property type="entry name" value="RibDG_C"/>
</dbReference>
<dbReference type="AlphaFoldDB" id="A0A7G1KLC0"/>
<sequence length="257" mass="27009">MQRAPNAIQFTALTKDDLVRLYAYPARLRFPWIRINFVSSLDGAVTVDGRSGALGTSSDHDVFMLLRDLADVILVGAGTVRAENYAGARTDTHRRIRLYQHGLGGARDGAPPPIAVVSASAALDPACRLFTDTKRAPLVFTTAAAPAQRKRLLAEAGAEVIEAGDTTVTGADLRAALAARGLLRVLCEGGPSLFGELISAGAADELCLTLSPLLVGGTAARIAVSPNALPTPMALRQVLVDDDGTLLTRWERAATQG</sequence>
<dbReference type="KEGG" id="nwl:NWFMUON74_25510"/>
<protein>
    <recommendedName>
        <fullName evidence="4">Bacterial bifunctional deaminase-reductase C-terminal domain-containing protein</fullName>
    </recommendedName>
</protein>
<dbReference type="SUPFAM" id="SSF53597">
    <property type="entry name" value="Dihydrofolate reductase-like"/>
    <property type="match status" value="1"/>
</dbReference>
<keyword evidence="2" id="KW-0521">NADP</keyword>
<dbReference type="InterPro" id="IPR024072">
    <property type="entry name" value="DHFR-like_dom_sf"/>
</dbReference>
<evidence type="ECO:0000259" key="4">
    <source>
        <dbReference type="Pfam" id="PF01872"/>
    </source>
</evidence>
<dbReference type="PANTHER" id="PTHR38011:SF7">
    <property type="entry name" value="2,5-DIAMINO-6-RIBOSYLAMINO-4(3H)-PYRIMIDINONE 5'-PHOSPHATE REDUCTASE"/>
    <property type="match status" value="1"/>
</dbReference>